<name>C0P424_MAIZE</name>
<dbReference type="AlphaFoldDB" id="C0P424"/>
<proteinExistence type="evidence at transcript level"/>
<dbReference type="HOGENOM" id="CLU_2907393_0_0_1"/>
<reference evidence="1" key="1">
    <citation type="journal article" date="2009" name="PLoS Genet.">
        <title>Sequencing, mapping, and analysis of 27,455 maize full-length cDNAs.</title>
        <authorList>
            <person name="Soderlund C."/>
            <person name="Descour A."/>
            <person name="Kudrna D."/>
            <person name="Bomhoff M."/>
            <person name="Boyd L."/>
            <person name="Currie J."/>
            <person name="Angelova A."/>
            <person name="Collura K."/>
            <person name="Wissotski M."/>
            <person name="Ashley E."/>
            <person name="Morrow D."/>
            <person name="Fernandes J."/>
            <person name="Walbot V."/>
            <person name="Yu Y."/>
        </authorList>
    </citation>
    <scope>NUCLEOTIDE SEQUENCE</scope>
    <source>
        <strain evidence="1">B73</strain>
    </source>
</reference>
<accession>C0P424</accession>
<protein>
    <submittedName>
        <fullName evidence="1">Uncharacterized protein</fullName>
    </submittedName>
</protein>
<sequence>MMRSLFISQQVNLYSATSKSQARVNELKITFWPLVFLAFMDCGTLKNTFRLGLLLMLCGLLT</sequence>
<evidence type="ECO:0000313" key="1">
    <source>
        <dbReference type="EMBL" id="ACN27740.1"/>
    </source>
</evidence>
<dbReference type="EMBL" id="BT063043">
    <property type="protein sequence ID" value="ACN27740.1"/>
    <property type="molecule type" value="mRNA"/>
</dbReference>
<organism evidence="1">
    <name type="scientific">Zea mays</name>
    <name type="common">Maize</name>
    <dbReference type="NCBI Taxonomy" id="4577"/>
    <lineage>
        <taxon>Eukaryota</taxon>
        <taxon>Viridiplantae</taxon>
        <taxon>Streptophyta</taxon>
        <taxon>Embryophyta</taxon>
        <taxon>Tracheophyta</taxon>
        <taxon>Spermatophyta</taxon>
        <taxon>Magnoliopsida</taxon>
        <taxon>Liliopsida</taxon>
        <taxon>Poales</taxon>
        <taxon>Poaceae</taxon>
        <taxon>PACMAD clade</taxon>
        <taxon>Panicoideae</taxon>
        <taxon>Andropogonodae</taxon>
        <taxon>Andropogoneae</taxon>
        <taxon>Tripsacinae</taxon>
        <taxon>Zea</taxon>
    </lineage>
</organism>